<dbReference type="EMBL" id="CP050177">
    <property type="protein sequence ID" value="QIQ06588.1"/>
    <property type="molecule type" value="Genomic_DNA"/>
</dbReference>
<protein>
    <submittedName>
        <fullName evidence="1">Uncharacterized protein</fullName>
    </submittedName>
</protein>
<dbReference type="Proteomes" id="UP000501179">
    <property type="component" value="Chromosome"/>
</dbReference>
<dbReference type="KEGG" id="slia:HA039_00370"/>
<keyword evidence="2" id="KW-1185">Reference proteome</keyword>
<gene>
    <name evidence="1" type="ORF">HA039_00370</name>
</gene>
<reference evidence="1 2" key="1">
    <citation type="submission" date="2020-03" db="EMBL/GenBank/DDBJ databases">
        <title>A novel species.</title>
        <authorList>
            <person name="Gao J."/>
        </authorList>
    </citation>
    <scope>NUCLEOTIDE SEQUENCE [LARGE SCALE GENOMIC DNA]</scope>
    <source>
        <strain evidence="1 2">QMT-12</strain>
    </source>
</reference>
<accession>A0A6G9H7Q9</accession>
<name>A0A6G9H7Q9_9ACTN</name>
<organism evidence="1 2">
    <name type="scientific">Streptomyces liangshanensis</name>
    <dbReference type="NCBI Taxonomy" id="2717324"/>
    <lineage>
        <taxon>Bacteria</taxon>
        <taxon>Bacillati</taxon>
        <taxon>Actinomycetota</taxon>
        <taxon>Actinomycetes</taxon>
        <taxon>Kitasatosporales</taxon>
        <taxon>Streptomycetaceae</taxon>
        <taxon>Streptomyces</taxon>
    </lineage>
</organism>
<dbReference type="AlphaFoldDB" id="A0A6G9H7Q9"/>
<evidence type="ECO:0000313" key="2">
    <source>
        <dbReference type="Proteomes" id="UP000501179"/>
    </source>
</evidence>
<evidence type="ECO:0000313" key="1">
    <source>
        <dbReference type="EMBL" id="QIQ06588.1"/>
    </source>
</evidence>
<sequence length="96" mass="10588">MAVAAPASARPAEVDGRCGTYICVYTAHHNRFVQDITVETRDGLSGQLRSYWGEFRSGRVNASRYRWAVGREQSAPLVCGALVRSGRQIEEVCVTI</sequence>
<proteinExistence type="predicted"/>